<dbReference type="HOGENOM" id="CLU_035066_6_0_1"/>
<dbReference type="AlphaFoldDB" id="I7AGV4"/>
<feature type="transmembrane region" description="Helical" evidence="6">
    <location>
        <begin position="149"/>
        <end position="165"/>
    </location>
</feature>
<name>I7AGV4_ENCRO</name>
<dbReference type="InterPro" id="IPR000462">
    <property type="entry name" value="CDP-OH_P_trans"/>
</dbReference>
<dbReference type="PROSITE" id="PS00379">
    <property type="entry name" value="CDP_ALCOHOL_P_TRANSF"/>
    <property type="match status" value="1"/>
</dbReference>
<dbReference type="KEGG" id="ero:EROM_110480"/>
<protein>
    <submittedName>
        <fullName evidence="7">Sn-1,2-diacylglycerol ethanolamine</fullName>
    </submittedName>
</protein>
<evidence type="ECO:0000313" key="7">
    <source>
        <dbReference type="EMBL" id="AFN84030.1"/>
    </source>
</evidence>
<dbReference type="GO" id="GO:0008654">
    <property type="term" value="P:phospholipid biosynthetic process"/>
    <property type="evidence" value="ECO:0007669"/>
    <property type="project" value="InterPro"/>
</dbReference>
<keyword evidence="4 6" id="KW-0472">Membrane</keyword>
<feature type="transmembrane region" description="Helical" evidence="6">
    <location>
        <begin position="185"/>
        <end position="207"/>
    </location>
</feature>
<evidence type="ECO:0000256" key="6">
    <source>
        <dbReference type="SAM" id="Phobius"/>
    </source>
</evidence>
<dbReference type="InterPro" id="IPR043130">
    <property type="entry name" value="CDP-OH_PTrfase_TM_dom"/>
</dbReference>
<feature type="transmembrane region" description="Helical" evidence="6">
    <location>
        <begin position="348"/>
        <end position="369"/>
    </location>
</feature>
<dbReference type="EMBL" id="CP003530">
    <property type="protein sequence ID" value="AFN84030.1"/>
    <property type="molecule type" value="Genomic_DNA"/>
</dbReference>
<keyword evidence="6" id="KW-0812">Transmembrane</keyword>
<evidence type="ECO:0000256" key="4">
    <source>
        <dbReference type="ARBA" id="ARBA00023136"/>
    </source>
</evidence>
<sequence>MQGGKFFRMELGPNEISSLRKHKFIGTDNSILSKYVIHHYVKWMLEKVPETIAPNALTLCGFAAMGISLCLTLLFDPYLCNPPRLLSLANFLLMFVYFTCDNLDGAQARRTGTGSPLGQLFDHGVDSYCALITSITLSSTFGFGLSHKFLIFALAIMIQFYLAGVEEKFTGHFVLGKISGASEGIAFALISHLITFACGKGFFQHIFSDGFLWPIKKLYSSILGTTNFSAISVVIATSLVFNTTLTLISIESRTHPSRRFLLYSTFLRIISFTTSFVILYNTLATEGLWTRYLNILMFGQIFSINYVNEVCSYIIKKDLFLFTPVYLMYLAISAALQLQHLKEFQKPLISASFVFSSVYYILVASRVILTLKEALGISFLSIVEDTKKSDEQSSH</sequence>
<feature type="transmembrane region" description="Helical" evidence="6">
    <location>
        <begin position="227"/>
        <end position="248"/>
    </location>
</feature>
<dbReference type="VEuPathDB" id="MicrosporidiaDB:EROM_110480"/>
<evidence type="ECO:0000256" key="1">
    <source>
        <dbReference type="ARBA" id="ARBA00004370"/>
    </source>
</evidence>
<dbReference type="InterPro" id="IPR048254">
    <property type="entry name" value="CDP_ALCOHOL_P_TRANSF_CS"/>
</dbReference>
<keyword evidence="8" id="KW-1185">Reference proteome</keyword>
<feature type="transmembrane region" description="Helical" evidence="6">
    <location>
        <begin position="319"/>
        <end position="336"/>
    </location>
</feature>
<dbReference type="GeneID" id="20564647"/>
<evidence type="ECO:0000256" key="3">
    <source>
        <dbReference type="ARBA" id="ARBA00022679"/>
    </source>
</evidence>
<feature type="transmembrane region" description="Helical" evidence="6">
    <location>
        <begin position="52"/>
        <end position="75"/>
    </location>
</feature>
<organism evidence="7 8">
    <name type="scientific">Encephalitozoon romaleae (strain SJ-2008)</name>
    <name type="common">Microsporidian parasite</name>
    <dbReference type="NCBI Taxonomy" id="1178016"/>
    <lineage>
        <taxon>Eukaryota</taxon>
        <taxon>Fungi</taxon>
        <taxon>Fungi incertae sedis</taxon>
        <taxon>Microsporidia</taxon>
        <taxon>Unikaryonidae</taxon>
        <taxon>Encephalitozoon</taxon>
    </lineage>
</organism>
<evidence type="ECO:0000256" key="5">
    <source>
        <dbReference type="RuleBase" id="RU003750"/>
    </source>
</evidence>
<dbReference type="GO" id="GO:0016780">
    <property type="term" value="F:phosphotransferase activity, for other substituted phosphate groups"/>
    <property type="evidence" value="ECO:0007669"/>
    <property type="project" value="InterPro"/>
</dbReference>
<reference evidence="7 8" key="1">
    <citation type="journal article" date="2012" name="Proc. Natl. Acad. Sci. U.S.A.">
        <title>Gain and loss of multiple functionally related, horizontally transferred genes in the reduced genomes of two microsporidian parasites.</title>
        <authorList>
            <person name="Pombert J.-F."/>
            <person name="Selman M."/>
            <person name="Burki F."/>
            <person name="Bardell F.T."/>
            <person name="Farinelli L."/>
            <person name="Solter L.F."/>
            <person name="Whitman D.W."/>
            <person name="Weiss L.M."/>
            <person name="Corradi N."/>
            <person name="Keeling P.J."/>
        </authorList>
    </citation>
    <scope>NUCLEOTIDE SEQUENCE [LARGE SCALE GENOMIC DNA]</scope>
    <source>
        <strain evidence="7 8">SJ-2008</strain>
    </source>
</reference>
<dbReference type="RefSeq" id="XP_009265527.1">
    <property type="nucleotide sequence ID" value="XM_009267252.1"/>
</dbReference>
<dbReference type="GO" id="GO:0016020">
    <property type="term" value="C:membrane"/>
    <property type="evidence" value="ECO:0007669"/>
    <property type="project" value="UniProtKB-SubCell"/>
</dbReference>
<dbReference type="PANTHER" id="PTHR10414">
    <property type="entry name" value="ETHANOLAMINEPHOSPHOTRANSFERASE"/>
    <property type="match status" value="1"/>
</dbReference>
<dbReference type="PANTHER" id="PTHR10414:SF37">
    <property type="entry name" value="BB IN A BOXCAR, ISOFORM C"/>
    <property type="match status" value="1"/>
</dbReference>
<proteinExistence type="inferred from homology"/>
<dbReference type="InterPro" id="IPR014472">
    <property type="entry name" value="CHOPT"/>
</dbReference>
<keyword evidence="3 5" id="KW-0808">Transferase</keyword>
<comment type="subcellular location">
    <subcellularLocation>
        <location evidence="1">Membrane</location>
    </subcellularLocation>
</comment>
<dbReference type="PIRSF" id="PIRSF015665">
    <property type="entry name" value="CHOPT"/>
    <property type="match status" value="1"/>
</dbReference>
<keyword evidence="6" id="KW-1133">Transmembrane helix</keyword>
<gene>
    <name evidence="7" type="ordered locus">EROM_110480</name>
</gene>
<dbReference type="Gene3D" id="1.20.120.1760">
    <property type="match status" value="1"/>
</dbReference>
<accession>I7AGV4</accession>
<evidence type="ECO:0000256" key="2">
    <source>
        <dbReference type="ARBA" id="ARBA00010441"/>
    </source>
</evidence>
<dbReference type="Proteomes" id="UP000010094">
    <property type="component" value="Chromosome XI"/>
</dbReference>
<evidence type="ECO:0000313" key="8">
    <source>
        <dbReference type="Proteomes" id="UP000010094"/>
    </source>
</evidence>
<dbReference type="Pfam" id="PF01066">
    <property type="entry name" value="CDP-OH_P_transf"/>
    <property type="match status" value="1"/>
</dbReference>
<feature type="transmembrane region" description="Helical" evidence="6">
    <location>
        <begin position="289"/>
        <end position="307"/>
    </location>
</feature>
<comment type="similarity">
    <text evidence="2 5">Belongs to the CDP-alcohol phosphatidyltransferase class-I family.</text>
</comment>
<dbReference type="OrthoDB" id="196717at2759"/>
<feature type="transmembrane region" description="Helical" evidence="6">
    <location>
        <begin position="260"/>
        <end position="283"/>
    </location>
</feature>